<proteinExistence type="predicted"/>
<dbReference type="Proteomes" id="UP000325558">
    <property type="component" value="Unassembled WGS sequence"/>
</dbReference>
<sequence>MVNISKLILLTLASNSLAQRLPYDGSPLYPDHRQQAQHPAIRCTLLAVVEDVATHRRLDIFARQVVESASTPFRNTVLINK</sequence>
<evidence type="ECO:0000256" key="1">
    <source>
        <dbReference type="SAM" id="SignalP"/>
    </source>
</evidence>
<reference evidence="2" key="1">
    <citation type="submission" date="2019-04" db="EMBL/GenBank/DDBJ databases">
        <title>Friends and foes A comparative genomics study of 23 Aspergillus species from section Flavi.</title>
        <authorList>
            <consortium name="DOE Joint Genome Institute"/>
            <person name="Kjaerbolling I."/>
            <person name="Vesth T."/>
            <person name="Frisvad J.C."/>
            <person name="Nybo J.L."/>
            <person name="Theobald S."/>
            <person name="Kildgaard S."/>
            <person name="Isbrandt T."/>
            <person name="Kuo A."/>
            <person name="Sato A."/>
            <person name="Lyhne E.K."/>
            <person name="Kogle M.E."/>
            <person name="Wiebenga A."/>
            <person name="Kun R.S."/>
            <person name="Lubbers R.J."/>
            <person name="Makela M.R."/>
            <person name="Barry K."/>
            <person name="Chovatia M."/>
            <person name="Clum A."/>
            <person name="Daum C."/>
            <person name="Haridas S."/>
            <person name="He G."/>
            <person name="LaButti K."/>
            <person name="Lipzen A."/>
            <person name="Mondo S."/>
            <person name="Riley R."/>
            <person name="Salamov A."/>
            <person name="Simmons B.A."/>
            <person name="Magnuson J.K."/>
            <person name="Henrissat B."/>
            <person name="Mortensen U.H."/>
            <person name="Larsen T.O."/>
            <person name="Devries R.P."/>
            <person name="Grigoriev I.V."/>
            <person name="Machida M."/>
            <person name="Baker S.E."/>
            <person name="Andersen M.R."/>
        </authorList>
    </citation>
    <scope>NUCLEOTIDE SEQUENCE</scope>
    <source>
        <strain evidence="2">CBS 117612</strain>
    </source>
</reference>
<feature type="signal peptide" evidence="1">
    <location>
        <begin position="1"/>
        <end position="18"/>
    </location>
</feature>
<keyword evidence="1" id="KW-0732">Signal</keyword>
<name>A0A5N6XMW9_9EURO</name>
<feature type="chain" id="PRO_5025060951" evidence="1">
    <location>
        <begin position="19"/>
        <end position="81"/>
    </location>
</feature>
<dbReference type="AlphaFoldDB" id="A0A5N6XMW9"/>
<organism evidence="2">
    <name type="scientific">Aspergillus arachidicola</name>
    <dbReference type="NCBI Taxonomy" id="656916"/>
    <lineage>
        <taxon>Eukaryota</taxon>
        <taxon>Fungi</taxon>
        <taxon>Dikarya</taxon>
        <taxon>Ascomycota</taxon>
        <taxon>Pezizomycotina</taxon>
        <taxon>Eurotiomycetes</taxon>
        <taxon>Eurotiomycetidae</taxon>
        <taxon>Eurotiales</taxon>
        <taxon>Aspergillaceae</taxon>
        <taxon>Aspergillus</taxon>
        <taxon>Aspergillus subgen. Circumdati</taxon>
    </lineage>
</organism>
<evidence type="ECO:0000313" key="2">
    <source>
        <dbReference type="EMBL" id="KAE8334218.1"/>
    </source>
</evidence>
<gene>
    <name evidence="2" type="ORF">BDV24DRAFT_170419</name>
</gene>
<accession>A0A5N6XMW9</accession>
<dbReference type="EMBL" id="ML737333">
    <property type="protein sequence ID" value="KAE8334218.1"/>
    <property type="molecule type" value="Genomic_DNA"/>
</dbReference>
<protein>
    <submittedName>
        <fullName evidence="2">Uncharacterized protein</fullName>
    </submittedName>
</protein>